<dbReference type="eggNOG" id="COG0537">
    <property type="taxonomic scope" value="Bacteria"/>
</dbReference>
<reference evidence="5 6" key="1">
    <citation type="submission" date="2012-08" db="EMBL/GenBank/DDBJ databases">
        <title>Whole genome shotgun sequence of Kineosphaera limosa NBRC 100340.</title>
        <authorList>
            <person name="Yoshida I."/>
            <person name="Isaki S."/>
            <person name="Hosoyama A."/>
            <person name="Tsuchikane K."/>
            <person name="Katsumata H."/>
            <person name="Ando Y."/>
            <person name="Ohji S."/>
            <person name="Hamada M."/>
            <person name="Tamura T."/>
            <person name="Yamazoe A."/>
            <person name="Yamazaki S."/>
            <person name="Fujita N."/>
        </authorList>
    </citation>
    <scope>NUCLEOTIDE SEQUENCE [LARGE SCALE GENOMIC DNA]</scope>
    <source>
        <strain evidence="5 6">NBRC 100340</strain>
    </source>
</reference>
<evidence type="ECO:0000256" key="3">
    <source>
        <dbReference type="PROSITE-ProRule" id="PRU00464"/>
    </source>
</evidence>
<dbReference type="SUPFAM" id="SSF54197">
    <property type="entry name" value="HIT-like"/>
    <property type="match status" value="1"/>
</dbReference>
<evidence type="ECO:0000256" key="2">
    <source>
        <dbReference type="PIRSR" id="PIRSR601310-3"/>
    </source>
</evidence>
<name>K6WLQ2_9MICO</name>
<dbReference type="GO" id="GO:0009117">
    <property type="term" value="P:nucleotide metabolic process"/>
    <property type="evidence" value="ECO:0007669"/>
    <property type="project" value="TreeGrafter"/>
</dbReference>
<proteinExistence type="predicted"/>
<gene>
    <name evidence="5" type="ORF">KILIM_011_00090</name>
</gene>
<protein>
    <submittedName>
        <fullName evidence="5">HIT family protein</fullName>
    </submittedName>
</protein>
<dbReference type="RefSeq" id="WP_006591268.1">
    <property type="nucleotide sequence ID" value="NZ_BAHD01000011.1"/>
</dbReference>
<dbReference type="InterPro" id="IPR001310">
    <property type="entry name" value="Histidine_triad_HIT"/>
</dbReference>
<feature type="short sequence motif" description="Histidine triad motif" evidence="2 3">
    <location>
        <begin position="91"/>
        <end position="95"/>
    </location>
</feature>
<dbReference type="InterPro" id="IPR036265">
    <property type="entry name" value="HIT-like_sf"/>
</dbReference>
<dbReference type="OrthoDB" id="9784774at2"/>
<dbReference type="GO" id="GO:0003824">
    <property type="term" value="F:catalytic activity"/>
    <property type="evidence" value="ECO:0007669"/>
    <property type="project" value="InterPro"/>
</dbReference>
<dbReference type="STRING" id="1184609.KILIM_011_00090"/>
<feature type="domain" description="HIT" evidence="4">
    <location>
        <begin position="4"/>
        <end position="107"/>
    </location>
</feature>
<evidence type="ECO:0000256" key="1">
    <source>
        <dbReference type="PIRSR" id="PIRSR601310-1"/>
    </source>
</evidence>
<dbReference type="PANTHER" id="PTHR46648">
    <property type="entry name" value="HIT FAMILY PROTEIN 1"/>
    <property type="match status" value="1"/>
</dbReference>
<keyword evidence="6" id="KW-1185">Reference proteome</keyword>
<sequence>MASLFTKIIDGQIPGRFVWQDDQCVAFLTIEPLTPGHTLVVPRDEVEVWTDLSPQLMGHLTSVAQTIGRAQRAEWDSPFVGLLIAGFDIPHVHLHVMPTWTAADMNFRNADANPTAEAMDDAAQRLRNRLRDQGAADAVPVD</sequence>
<evidence type="ECO:0000313" key="5">
    <source>
        <dbReference type="EMBL" id="GAB94736.1"/>
    </source>
</evidence>
<comment type="caution">
    <text evidence="5">The sequence shown here is derived from an EMBL/GenBank/DDBJ whole genome shotgun (WGS) entry which is preliminary data.</text>
</comment>
<dbReference type="InterPro" id="IPR011146">
    <property type="entry name" value="HIT-like"/>
</dbReference>
<accession>K6WLQ2</accession>
<dbReference type="Pfam" id="PF01230">
    <property type="entry name" value="HIT"/>
    <property type="match status" value="1"/>
</dbReference>
<dbReference type="PRINTS" id="PR00332">
    <property type="entry name" value="HISTRIAD"/>
</dbReference>
<evidence type="ECO:0000313" key="6">
    <source>
        <dbReference type="Proteomes" id="UP000008366"/>
    </source>
</evidence>
<dbReference type="Gene3D" id="3.30.428.10">
    <property type="entry name" value="HIT-like"/>
    <property type="match status" value="1"/>
</dbReference>
<dbReference type="EMBL" id="BAHD01000011">
    <property type="protein sequence ID" value="GAB94736.1"/>
    <property type="molecule type" value="Genomic_DNA"/>
</dbReference>
<dbReference type="PANTHER" id="PTHR46648:SF1">
    <property type="entry name" value="ADENOSINE 5'-MONOPHOSPHORAMIDASE HNT1"/>
    <property type="match status" value="1"/>
</dbReference>
<feature type="active site" description="Tele-AMP-histidine intermediate" evidence="1">
    <location>
        <position position="93"/>
    </location>
</feature>
<dbReference type="PROSITE" id="PS51084">
    <property type="entry name" value="HIT_2"/>
    <property type="match status" value="1"/>
</dbReference>
<evidence type="ECO:0000259" key="4">
    <source>
        <dbReference type="PROSITE" id="PS51084"/>
    </source>
</evidence>
<organism evidence="5 6">
    <name type="scientific">Kineosphaera limosa NBRC 100340</name>
    <dbReference type="NCBI Taxonomy" id="1184609"/>
    <lineage>
        <taxon>Bacteria</taxon>
        <taxon>Bacillati</taxon>
        <taxon>Actinomycetota</taxon>
        <taxon>Actinomycetes</taxon>
        <taxon>Micrococcales</taxon>
        <taxon>Dermatophilaceae</taxon>
        <taxon>Kineosphaera</taxon>
    </lineage>
</organism>
<dbReference type="Proteomes" id="UP000008366">
    <property type="component" value="Unassembled WGS sequence"/>
</dbReference>
<dbReference type="AlphaFoldDB" id="K6WLQ2"/>